<dbReference type="EMBL" id="JABSTR010000009">
    <property type="protein sequence ID" value="KAH9378780.1"/>
    <property type="molecule type" value="Genomic_DNA"/>
</dbReference>
<name>A0A9J6GX02_HAELO</name>
<dbReference type="Proteomes" id="UP000821853">
    <property type="component" value="Unassembled WGS sequence"/>
</dbReference>
<dbReference type="VEuPathDB" id="VectorBase:HLOH_064359"/>
<evidence type="ECO:0000313" key="2">
    <source>
        <dbReference type="Proteomes" id="UP000821853"/>
    </source>
</evidence>
<organism evidence="1 2">
    <name type="scientific">Haemaphysalis longicornis</name>
    <name type="common">Bush tick</name>
    <dbReference type="NCBI Taxonomy" id="44386"/>
    <lineage>
        <taxon>Eukaryota</taxon>
        <taxon>Metazoa</taxon>
        <taxon>Ecdysozoa</taxon>
        <taxon>Arthropoda</taxon>
        <taxon>Chelicerata</taxon>
        <taxon>Arachnida</taxon>
        <taxon>Acari</taxon>
        <taxon>Parasitiformes</taxon>
        <taxon>Ixodida</taxon>
        <taxon>Ixodoidea</taxon>
        <taxon>Ixodidae</taxon>
        <taxon>Haemaphysalinae</taxon>
        <taxon>Haemaphysalis</taxon>
    </lineage>
</organism>
<proteinExistence type="predicted"/>
<keyword evidence="2" id="KW-1185">Reference proteome</keyword>
<dbReference type="AlphaFoldDB" id="A0A9J6GX02"/>
<comment type="caution">
    <text evidence="1">The sequence shown here is derived from an EMBL/GenBank/DDBJ whole genome shotgun (WGS) entry which is preliminary data.</text>
</comment>
<protein>
    <submittedName>
        <fullName evidence="1">Uncharacterized protein</fullName>
    </submittedName>
</protein>
<sequence length="176" mass="19726">MRLVWQRVSCEGHLSCQRLSLPEGREKGPFFNRLSLRKCSPKHRAGARFPGPHGDDGFIQVGSRSLRGFTDPGLQRHGSGRDCYPGATIPKHFKHVVLTSSDRSLLGPDGKTLRISGLARLYFKAQRPRKREKRLHPTWSTHGPTCKPAITNLGLFPSVNNVLVPLPLYEEIRADL</sequence>
<reference evidence="1 2" key="1">
    <citation type="journal article" date="2020" name="Cell">
        <title>Large-Scale Comparative Analyses of Tick Genomes Elucidate Their Genetic Diversity and Vector Capacities.</title>
        <authorList>
            <consortium name="Tick Genome and Microbiome Consortium (TIGMIC)"/>
            <person name="Jia N."/>
            <person name="Wang J."/>
            <person name="Shi W."/>
            <person name="Du L."/>
            <person name="Sun Y."/>
            <person name="Zhan W."/>
            <person name="Jiang J.F."/>
            <person name="Wang Q."/>
            <person name="Zhang B."/>
            <person name="Ji P."/>
            <person name="Bell-Sakyi L."/>
            <person name="Cui X.M."/>
            <person name="Yuan T.T."/>
            <person name="Jiang B.G."/>
            <person name="Yang W.F."/>
            <person name="Lam T.T."/>
            <person name="Chang Q.C."/>
            <person name="Ding S.J."/>
            <person name="Wang X.J."/>
            <person name="Zhu J.G."/>
            <person name="Ruan X.D."/>
            <person name="Zhao L."/>
            <person name="Wei J.T."/>
            <person name="Ye R.Z."/>
            <person name="Que T.C."/>
            <person name="Du C.H."/>
            <person name="Zhou Y.H."/>
            <person name="Cheng J.X."/>
            <person name="Dai P.F."/>
            <person name="Guo W.B."/>
            <person name="Han X.H."/>
            <person name="Huang E.J."/>
            <person name="Li L.F."/>
            <person name="Wei W."/>
            <person name="Gao Y.C."/>
            <person name="Liu J.Z."/>
            <person name="Shao H.Z."/>
            <person name="Wang X."/>
            <person name="Wang C.C."/>
            <person name="Yang T.C."/>
            <person name="Huo Q.B."/>
            <person name="Li W."/>
            <person name="Chen H.Y."/>
            <person name="Chen S.E."/>
            <person name="Zhou L.G."/>
            <person name="Ni X.B."/>
            <person name="Tian J.H."/>
            <person name="Sheng Y."/>
            <person name="Liu T."/>
            <person name="Pan Y.S."/>
            <person name="Xia L.Y."/>
            <person name="Li J."/>
            <person name="Zhao F."/>
            <person name="Cao W.C."/>
        </authorList>
    </citation>
    <scope>NUCLEOTIDE SEQUENCE [LARGE SCALE GENOMIC DNA]</scope>
    <source>
        <strain evidence="1">HaeL-2018</strain>
    </source>
</reference>
<gene>
    <name evidence="1" type="ORF">HPB48_011180</name>
</gene>
<accession>A0A9J6GX02</accession>
<evidence type="ECO:0000313" key="1">
    <source>
        <dbReference type="EMBL" id="KAH9378780.1"/>
    </source>
</evidence>